<sequence length="376" mass="42641">MRGCSLHFTAEDYFRADRIKRRVLKLNAVPTQNHPLASEPTPGTSGREERAKKKHQQEEAPKPSCSGECEYVNEDEINNSDISAAAKGLLLLMNGGHTHTSDKVSPSSTRDAEVQVNTPKVETVCELIKTDGELKHFAGINNFQIFNCIVNVFEKYHKDKKVHRLNCRQRIMLVLVKLKTSLPYVTLAFLFSISPVLCKTYICDTIPILSDILKPLIYFPPKEEILQNMPICFSNFQNVRVVLDCTEIYIQTPKCLCCRIRFYSQYKSHMTLKFMTGVSPAGLITFVSKPYGGRASDKVIFEGSKVINLLEPHRDAIMVDKGFRIDNICDLHNIKLIQPPFLKNKAQLSSEEAIIIAKIASARVHIERSNQRLKIF</sequence>
<dbReference type="InterPro" id="IPR027805">
    <property type="entry name" value="Transposase_HTH_dom"/>
</dbReference>
<evidence type="ECO:0008006" key="8">
    <source>
        <dbReference type="Google" id="ProtNLM"/>
    </source>
</evidence>
<feature type="domain" description="Transposase Helix-turn-helix" evidence="5">
    <location>
        <begin position="163"/>
        <end position="214"/>
    </location>
</feature>
<evidence type="ECO:0000256" key="2">
    <source>
        <dbReference type="ARBA" id="ARBA00022723"/>
    </source>
</evidence>
<keyword evidence="2" id="KW-0479">Metal-binding</keyword>
<evidence type="ECO:0000259" key="4">
    <source>
        <dbReference type="Pfam" id="PF13359"/>
    </source>
</evidence>
<evidence type="ECO:0000259" key="5">
    <source>
        <dbReference type="Pfam" id="PF13613"/>
    </source>
</evidence>
<proteinExistence type="predicted"/>
<organism evidence="6 7">
    <name type="scientific">Diabrotica virgifera virgifera</name>
    <name type="common">western corn rootworm</name>
    <dbReference type="NCBI Taxonomy" id="50390"/>
    <lineage>
        <taxon>Eukaryota</taxon>
        <taxon>Metazoa</taxon>
        <taxon>Ecdysozoa</taxon>
        <taxon>Arthropoda</taxon>
        <taxon>Hexapoda</taxon>
        <taxon>Insecta</taxon>
        <taxon>Pterygota</taxon>
        <taxon>Neoptera</taxon>
        <taxon>Endopterygota</taxon>
        <taxon>Coleoptera</taxon>
        <taxon>Polyphaga</taxon>
        <taxon>Cucujiformia</taxon>
        <taxon>Chrysomeloidea</taxon>
        <taxon>Chrysomelidae</taxon>
        <taxon>Galerucinae</taxon>
        <taxon>Diabroticina</taxon>
        <taxon>Diabroticites</taxon>
        <taxon>Diabrotica</taxon>
    </lineage>
</organism>
<dbReference type="Pfam" id="PF13359">
    <property type="entry name" value="DDE_Tnp_4"/>
    <property type="match status" value="1"/>
</dbReference>
<accession>A0ABM5JS29</accession>
<feature type="domain" description="DDE Tnp4" evidence="4">
    <location>
        <begin position="243"/>
        <end position="376"/>
    </location>
</feature>
<reference evidence="6" key="1">
    <citation type="submission" date="2025-05" db="UniProtKB">
        <authorList>
            <consortium name="EnsemblMetazoa"/>
        </authorList>
    </citation>
    <scope>IDENTIFICATION</scope>
</reference>
<dbReference type="PANTHER" id="PTHR23080:SF141">
    <property type="entry name" value="TRANSPOSASE HELIX-TURN-HELIX DOMAIN-CONTAINING PROTEIN"/>
    <property type="match status" value="1"/>
</dbReference>
<dbReference type="PANTHER" id="PTHR23080">
    <property type="entry name" value="THAP DOMAIN PROTEIN"/>
    <property type="match status" value="1"/>
</dbReference>
<dbReference type="Proteomes" id="UP001652700">
    <property type="component" value="Unplaced"/>
</dbReference>
<dbReference type="Pfam" id="PF13613">
    <property type="entry name" value="HTH_Tnp_4"/>
    <property type="match status" value="1"/>
</dbReference>
<comment type="cofactor">
    <cofactor evidence="1">
        <name>a divalent metal cation</name>
        <dbReference type="ChEBI" id="CHEBI:60240"/>
    </cofactor>
</comment>
<feature type="compositionally biased region" description="Basic and acidic residues" evidence="3">
    <location>
        <begin position="46"/>
        <end position="61"/>
    </location>
</feature>
<feature type="region of interest" description="Disordered" evidence="3">
    <location>
        <begin position="30"/>
        <end position="67"/>
    </location>
</feature>
<evidence type="ECO:0000313" key="6">
    <source>
        <dbReference type="EnsemblMetazoa" id="XP_050500735.1"/>
    </source>
</evidence>
<dbReference type="InterPro" id="IPR027806">
    <property type="entry name" value="HARBI1_dom"/>
</dbReference>
<dbReference type="EnsemblMetazoa" id="XM_050644778.1">
    <property type="protein sequence ID" value="XP_050500735.1"/>
    <property type="gene ID" value="LOC126880730"/>
</dbReference>
<protein>
    <recommendedName>
        <fullName evidence="8">DDE Tnp4 domain-containing protein</fullName>
    </recommendedName>
</protein>
<dbReference type="RefSeq" id="XP_050500735.1">
    <property type="nucleotide sequence ID" value="XM_050644778.1"/>
</dbReference>
<keyword evidence="7" id="KW-1185">Reference proteome</keyword>
<evidence type="ECO:0000256" key="1">
    <source>
        <dbReference type="ARBA" id="ARBA00001968"/>
    </source>
</evidence>
<name>A0ABM5JS29_DIAVI</name>
<dbReference type="GeneID" id="126880730"/>
<evidence type="ECO:0000256" key="3">
    <source>
        <dbReference type="SAM" id="MobiDB-lite"/>
    </source>
</evidence>
<evidence type="ECO:0000313" key="7">
    <source>
        <dbReference type="Proteomes" id="UP001652700"/>
    </source>
</evidence>